<evidence type="ECO:0000313" key="3">
    <source>
        <dbReference type="Proteomes" id="UP000281553"/>
    </source>
</evidence>
<sequence>MDFVSPGLRRQNVITNAQAEILPPNDVPSFYPSDGHLPSILSSPGNYEGSAFEASSTLPSHRYSFHSPFRESGPNSRP</sequence>
<reference evidence="2 3" key="1">
    <citation type="submission" date="2018-11" db="EMBL/GenBank/DDBJ databases">
        <authorList>
            <consortium name="Pathogen Informatics"/>
        </authorList>
    </citation>
    <scope>NUCLEOTIDE SEQUENCE [LARGE SCALE GENOMIC DNA]</scope>
</reference>
<protein>
    <submittedName>
        <fullName evidence="2">Uncharacterized protein</fullName>
    </submittedName>
</protein>
<organism evidence="2 3">
    <name type="scientific">Dibothriocephalus latus</name>
    <name type="common">Fish tapeworm</name>
    <name type="synonym">Diphyllobothrium latum</name>
    <dbReference type="NCBI Taxonomy" id="60516"/>
    <lineage>
        <taxon>Eukaryota</taxon>
        <taxon>Metazoa</taxon>
        <taxon>Spiralia</taxon>
        <taxon>Lophotrochozoa</taxon>
        <taxon>Platyhelminthes</taxon>
        <taxon>Cestoda</taxon>
        <taxon>Eucestoda</taxon>
        <taxon>Diphyllobothriidea</taxon>
        <taxon>Diphyllobothriidae</taxon>
        <taxon>Dibothriocephalus</taxon>
    </lineage>
</organism>
<keyword evidence="3" id="KW-1185">Reference proteome</keyword>
<proteinExistence type="predicted"/>
<gene>
    <name evidence="2" type="ORF">DILT_LOCUS17248</name>
</gene>
<evidence type="ECO:0000256" key="1">
    <source>
        <dbReference type="SAM" id="MobiDB-lite"/>
    </source>
</evidence>
<evidence type="ECO:0000313" key="2">
    <source>
        <dbReference type="EMBL" id="VDN37166.1"/>
    </source>
</evidence>
<dbReference type="AlphaFoldDB" id="A0A3P7R1Y3"/>
<name>A0A3P7R1Y3_DIBLA</name>
<feature type="non-terminal residue" evidence="2">
    <location>
        <position position="78"/>
    </location>
</feature>
<accession>A0A3P7R1Y3</accession>
<dbReference type="EMBL" id="UYRU01090380">
    <property type="protein sequence ID" value="VDN37166.1"/>
    <property type="molecule type" value="Genomic_DNA"/>
</dbReference>
<dbReference type="OrthoDB" id="10673924at2759"/>
<dbReference type="Proteomes" id="UP000281553">
    <property type="component" value="Unassembled WGS sequence"/>
</dbReference>
<feature type="region of interest" description="Disordered" evidence="1">
    <location>
        <begin position="58"/>
        <end position="78"/>
    </location>
</feature>